<dbReference type="InterPro" id="IPR029058">
    <property type="entry name" value="AB_hydrolase_fold"/>
</dbReference>
<dbReference type="PANTHER" id="PTHR43798">
    <property type="entry name" value="MONOACYLGLYCEROL LIPASE"/>
    <property type="match status" value="1"/>
</dbReference>
<dbReference type="InterPro" id="IPR050266">
    <property type="entry name" value="AB_hydrolase_sf"/>
</dbReference>
<evidence type="ECO:0000259" key="1">
    <source>
        <dbReference type="Pfam" id="PF12697"/>
    </source>
</evidence>
<dbReference type="EMBL" id="JACHDP010000001">
    <property type="protein sequence ID" value="MBB5481627.1"/>
    <property type="molecule type" value="Genomic_DNA"/>
</dbReference>
<reference evidence="2 3" key="1">
    <citation type="submission" date="2020-08" db="EMBL/GenBank/DDBJ databases">
        <title>Sequencing the genomes of 1000 actinobacteria strains.</title>
        <authorList>
            <person name="Klenk H.-P."/>
        </authorList>
    </citation>
    <scope>NUCLEOTIDE SEQUENCE [LARGE SCALE GENOMIC DNA]</scope>
    <source>
        <strain evidence="2 3">DSM 103125</strain>
    </source>
</reference>
<dbReference type="Gene3D" id="3.40.50.1820">
    <property type="entry name" value="alpha/beta hydrolase"/>
    <property type="match status" value="1"/>
</dbReference>
<dbReference type="AlphaFoldDB" id="A0A840VYA0"/>
<dbReference type="RefSeq" id="WP_184187315.1">
    <property type="nucleotide sequence ID" value="NZ_BMNF01000006.1"/>
</dbReference>
<gene>
    <name evidence="2" type="ORF">HNR20_006132</name>
</gene>
<keyword evidence="3" id="KW-1185">Reference proteome</keyword>
<evidence type="ECO:0000313" key="3">
    <source>
        <dbReference type="Proteomes" id="UP000586947"/>
    </source>
</evidence>
<organism evidence="2 3">
    <name type="scientific">Micromonospora parathelypteridis</name>
    <dbReference type="NCBI Taxonomy" id="1839617"/>
    <lineage>
        <taxon>Bacteria</taxon>
        <taxon>Bacillati</taxon>
        <taxon>Actinomycetota</taxon>
        <taxon>Actinomycetes</taxon>
        <taxon>Micromonosporales</taxon>
        <taxon>Micromonosporaceae</taxon>
        <taxon>Micromonospora</taxon>
    </lineage>
</organism>
<dbReference type="Proteomes" id="UP000586947">
    <property type="component" value="Unassembled WGS sequence"/>
</dbReference>
<name>A0A840VYA0_9ACTN</name>
<proteinExistence type="predicted"/>
<protein>
    <submittedName>
        <fullName evidence="2">Pimeloyl-ACP methyl ester carboxylesterase</fullName>
    </submittedName>
</protein>
<feature type="domain" description="AB hydrolase-1" evidence="1">
    <location>
        <begin position="36"/>
        <end position="244"/>
    </location>
</feature>
<dbReference type="Pfam" id="PF12697">
    <property type="entry name" value="Abhydrolase_6"/>
    <property type="match status" value="1"/>
</dbReference>
<dbReference type="PANTHER" id="PTHR43798:SF6">
    <property type="entry name" value="HYDROLASE, PUTATIVE (AFU_ORTHOLOGUE AFUA_4G13070)-RELATED"/>
    <property type="match status" value="1"/>
</dbReference>
<evidence type="ECO:0000313" key="2">
    <source>
        <dbReference type="EMBL" id="MBB5481627.1"/>
    </source>
</evidence>
<sequence>MNLAYDQSAGTGPEVVCLPMFSMTRTATATAFGPAFAGAGLRETYLDLPGHGDTPADCPPTSQAMLDTVCAWLDQHVDTPVLLAGASYGAYLAAGIARQRPDLVGGLLLVCPGITIARESRDLPQEPPLAAPTGWLDAAPAALHAHLDAALGHRSAAVVTTVLTALSSGGPGDATFQEKLQTGPDYALPDESDDVVFDGPVTVVTGRQDGIVGYADQFRAMRRYPRGTFTVLDAAGHYLPYEQPTMLRTLTQDWLHRTRG</sequence>
<dbReference type="GO" id="GO:0003824">
    <property type="term" value="F:catalytic activity"/>
    <property type="evidence" value="ECO:0007669"/>
    <property type="project" value="UniProtKB-ARBA"/>
</dbReference>
<dbReference type="InterPro" id="IPR000073">
    <property type="entry name" value="AB_hydrolase_1"/>
</dbReference>
<dbReference type="SUPFAM" id="SSF53474">
    <property type="entry name" value="alpha/beta-Hydrolases"/>
    <property type="match status" value="1"/>
</dbReference>
<accession>A0A840VYA0</accession>
<comment type="caution">
    <text evidence="2">The sequence shown here is derived from an EMBL/GenBank/DDBJ whole genome shotgun (WGS) entry which is preliminary data.</text>
</comment>